<organism evidence="1 2">
    <name type="scientific">Pseudomonas phage PAK_P5</name>
    <dbReference type="NCBI Taxonomy" id="1327964"/>
    <lineage>
        <taxon>Viruses</taxon>
        <taxon>Duplodnaviria</taxon>
        <taxon>Heunggongvirae</taxon>
        <taxon>Uroviricota</taxon>
        <taxon>Caudoviricetes</taxon>
        <taxon>Vandenendeviridae</taxon>
        <taxon>Nankokuvirus</taxon>
        <taxon>Nankokuvirus PAKP3</taxon>
    </lineage>
</organism>
<dbReference type="EMBL" id="KC862301">
    <property type="protein sequence ID" value="AGR89599.1"/>
    <property type="molecule type" value="Genomic_DNA"/>
</dbReference>
<dbReference type="Proteomes" id="UP000018640">
    <property type="component" value="Segment"/>
</dbReference>
<dbReference type="GeneID" id="17778645"/>
<evidence type="ECO:0000313" key="1">
    <source>
        <dbReference type="EMBL" id="AGR89599.1"/>
    </source>
</evidence>
<gene>
    <name evidence="1" type="ORF">PAK_P500129</name>
</gene>
<sequence>MMTNMREEFEDRFPIPEGIEWRDTDYFPVQTDNVHVYVALAGVSARYTSMWKAWQASRAALRVELPDDGIEDCRRDWQNSCRDNFDTGYCYATDRITQALQQAGIEVK</sequence>
<evidence type="ECO:0000313" key="2">
    <source>
        <dbReference type="Proteomes" id="UP000018640"/>
    </source>
</evidence>
<name>V5JXG1_9CAUD</name>
<dbReference type="InterPro" id="IPR058601">
    <property type="entry name" value="Phage_phiTE_015-like"/>
</dbReference>
<protein>
    <submittedName>
        <fullName evidence="1">Uncharacterized protein</fullName>
    </submittedName>
</protein>
<dbReference type="KEGG" id="vg:17778645"/>
<reference evidence="1 2" key="1">
    <citation type="journal article" date="2013" name="Antimicrob. Agents Chemother.">
        <title>Predicting in vivo efficacy of therapeutic bacteriophages used to treat pulmonary infections.</title>
        <authorList>
            <person name="Henry M."/>
            <person name="Lavigne R."/>
            <person name="Debarbieux L."/>
        </authorList>
    </citation>
    <scope>NUCLEOTIDE SEQUENCE [LARGE SCALE GENOMIC DNA]</scope>
</reference>
<dbReference type="RefSeq" id="YP_008857005.1">
    <property type="nucleotide sequence ID" value="NC_022966.1"/>
</dbReference>
<proteinExistence type="predicted"/>
<dbReference type="Pfam" id="PF26207">
    <property type="entry name" value="Phage_phiTE_015"/>
    <property type="match status" value="1"/>
</dbReference>
<accession>V5JXG1</accession>